<evidence type="ECO:0000313" key="11">
    <source>
        <dbReference type="EMBL" id="KAE8372360.1"/>
    </source>
</evidence>
<gene>
    <name evidence="11" type="ORF">BDV26DRAFT_102138</name>
</gene>
<comment type="subcellular location">
    <subcellularLocation>
        <location evidence="2">Mitochondrion membrane</location>
        <topology evidence="2">Single-pass membrane protein</topology>
    </subcellularLocation>
</comment>
<dbReference type="PANTHER" id="PTHR15642">
    <property type="entry name" value="CYTOCHROME C OXIDASE ASSEMBLY FACTOR 3, MITOCHONDRIAL"/>
    <property type="match status" value="1"/>
</dbReference>
<accession>A0A5N7AU91</accession>
<dbReference type="Proteomes" id="UP000326198">
    <property type="component" value="Unassembled WGS sequence"/>
</dbReference>
<evidence type="ECO:0000256" key="3">
    <source>
        <dbReference type="ARBA" id="ARBA00007035"/>
    </source>
</evidence>
<keyword evidence="7 9" id="KW-0496">Mitochondrion</keyword>
<evidence type="ECO:0000256" key="2">
    <source>
        <dbReference type="ARBA" id="ARBA00004304"/>
    </source>
</evidence>
<evidence type="ECO:0000259" key="10">
    <source>
        <dbReference type="Pfam" id="PF09813"/>
    </source>
</evidence>
<evidence type="ECO:0000256" key="4">
    <source>
        <dbReference type="ARBA" id="ARBA00011351"/>
    </source>
</evidence>
<evidence type="ECO:0000256" key="9">
    <source>
        <dbReference type="RuleBase" id="RU367056"/>
    </source>
</evidence>
<keyword evidence="9" id="KW-0999">Mitochondrion inner membrane</keyword>
<dbReference type="GO" id="GO:0033617">
    <property type="term" value="P:mitochondrial respiratory chain complex IV assembly"/>
    <property type="evidence" value="ECO:0007669"/>
    <property type="project" value="UniProtKB-UniRule"/>
</dbReference>
<organism evidence="11 12">
    <name type="scientific">Aspergillus bertholletiae</name>
    <dbReference type="NCBI Taxonomy" id="1226010"/>
    <lineage>
        <taxon>Eukaryota</taxon>
        <taxon>Fungi</taxon>
        <taxon>Dikarya</taxon>
        <taxon>Ascomycota</taxon>
        <taxon>Pezizomycotina</taxon>
        <taxon>Eurotiomycetes</taxon>
        <taxon>Eurotiomycetidae</taxon>
        <taxon>Eurotiales</taxon>
        <taxon>Aspergillaceae</taxon>
        <taxon>Aspergillus</taxon>
        <taxon>Aspergillus subgen. Circumdati</taxon>
    </lineage>
</organism>
<protein>
    <recommendedName>
        <fullName evidence="9">Cytochrome c oxidase assembly factor 3</fullName>
    </recommendedName>
</protein>
<evidence type="ECO:0000256" key="5">
    <source>
        <dbReference type="ARBA" id="ARBA00022692"/>
    </source>
</evidence>
<dbReference type="PANTHER" id="PTHR15642:SF3">
    <property type="entry name" value="CYTOCHROME C OXIDASE ASSEMBLY FACTOR 3 HOMOLOG, MITOCHONDRIAL"/>
    <property type="match status" value="1"/>
</dbReference>
<dbReference type="Pfam" id="PF09813">
    <property type="entry name" value="Coa3_cc"/>
    <property type="match status" value="1"/>
</dbReference>
<reference evidence="11 12" key="1">
    <citation type="submission" date="2019-04" db="EMBL/GenBank/DDBJ databases">
        <title>Friends and foes A comparative genomics studyof 23 Aspergillus species from section Flavi.</title>
        <authorList>
            <consortium name="DOE Joint Genome Institute"/>
            <person name="Kjaerbolling I."/>
            <person name="Vesth T."/>
            <person name="Frisvad J.C."/>
            <person name="Nybo J.L."/>
            <person name="Theobald S."/>
            <person name="Kildgaard S."/>
            <person name="Isbrandt T."/>
            <person name="Kuo A."/>
            <person name="Sato A."/>
            <person name="Lyhne E.K."/>
            <person name="Kogle M.E."/>
            <person name="Wiebenga A."/>
            <person name="Kun R.S."/>
            <person name="Lubbers R.J."/>
            <person name="Makela M.R."/>
            <person name="Barry K."/>
            <person name="Chovatia M."/>
            <person name="Clum A."/>
            <person name="Daum C."/>
            <person name="Haridas S."/>
            <person name="He G."/>
            <person name="LaButti K."/>
            <person name="Lipzen A."/>
            <person name="Mondo S."/>
            <person name="Riley R."/>
            <person name="Salamov A."/>
            <person name="Simmons B.A."/>
            <person name="Magnuson J.K."/>
            <person name="Henrissat B."/>
            <person name="Mortensen U.H."/>
            <person name="Larsen T.O."/>
            <person name="Devries R.P."/>
            <person name="Grigoriev I.V."/>
            <person name="Machida M."/>
            <person name="Baker S.E."/>
            <person name="Andersen M.R."/>
        </authorList>
    </citation>
    <scope>NUCLEOTIDE SEQUENCE [LARGE SCALE GENOMIC DNA]</scope>
    <source>
        <strain evidence="11 12">IBT 29228</strain>
    </source>
</reference>
<dbReference type="OrthoDB" id="10018333at2759"/>
<keyword evidence="8 9" id="KW-0472">Membrane</keyword>
<dbReference type="InterPro" id="IPR018628">
    <property type="entry name" value="Coa3_CC"/>
</dbReference>
<sequence length="75" mass="8204">MASGIFNSTYYGKDYRAGAALLRARRPYLVKNALTGLGLVGFTIAVYAYTIRAVGQDEFSDVKVPETSAKPQQKQ</sequence>
<keyword evidence="6 9" id="KW-1133">Transmembrane helix</keyword>
<evidence type="ECO:0000256" key="1">
    <source>
        <dbReference type="ARBA" id="ARBA00003064"/>
    </source>
</evidence>
<evidence type="ECO:0000256" key="7">
    <source>
        <dbReference type="ARBA" id="ARBA00023128"/>
    </source>
</evidence>
<comment type="function">
    <text evidence="1 9">Required for assembly of cytochrome c oxidase (complex IV).</text>
</comment>
<evidence type="ECO:0000256" key="6">
    <source>
        <dbReference type="ARBA" id="ARBA00022989"/>
    </source>
</evidence>
<evidence type="ECO:0000313" key="12">
    <source>
        <dbReference type="Proteomes" id="UP000326198"/>
    </source>
</evidence>
<comment type="similarity">
    <text evidence="3 9">Belongs to the COA3 family.</text>
</comment>
<feature type="transmembrane region" description="Helical" evidence="9">
    <location>
        <begin position="33"/>
        <end position="51"/>
    </location>
</feature>
<comment type="subunit">
    <text evidence="4 9">Component of 250-400 kDa complexes called cytochrome oxidase assembly intermediates or COA complexes.</text>
</comment>
<keyword evidence="5 9" id="KW-0812">Transmembrane</keyword>
<proteinExistence type="inferred from homology"/>
<name>A0A5N7AU91_9EURO</name>
<dbReference type="EMBL" id="ML736362">
    <property type="protein sequence ID" value="KAE8372360.1"/>
    <property type="molecule type" value="Genomic_DNA"/>
</dbReference>
<keyword evidence="12" id="KW-1185">Reference proteome</keyword>
<evidence type="ECO:0000256" key="8">
    <source>
        <dbReference type="ARBA" id="ARBA00023136"/>
    </source>
</evidence>
<dbReference type="GO" id="GO:0005743">
    <property type="term" value="C:mitochondrial inner membrane"/>
    <property type="evidence" value="ECO:0007669"/>
    <property type="project" value="UniProtKB-UniRule"/>
</dbReference>
<dbReference type="InterPro" id="IPR041752">
    <property type="entry name" value="Coa3"/>
</dbReference>
<dbReference type="AlphaFoldDB" id="A0A5N7AU91"/>
<feature type="domain" description="Cytochrome c oxidase assembly factor 3 mitochondrial coiled-coil" evidence="10">
    <location>
        <begin position="21"/>
        <end position="63"/>
    </location>
</feature>